<dbReference type="AlphaFoldDB" id="A0A5C8NWI2"/>
<feature type="domain" description="Putative regulatory protein FmdB zinc ribbon" evidence="2">
    <location>
        <begin position="1"/>
        <end position="41"/>
    </location>
</feature>
<comment type="caution">
    <text evidence="3">The sequence shown here is derived from an EMBL/GenBank/DDBJ whole genome shotgun (WGS) entry which is preliminary data.</text>
</comment>
<accession>A0A5C8NWI2</accession>
<gene>
    <name evidence="3" type="ORF">FHP08_12305</name>
</gene>
<dbReference type="InterPro" id="IPR013429">
    <property type="entry name" value="Regulatory_FmdB_Zinc_ribbon"/>
</dbReference>
<keyword evidence="4" id="KW-1185">Reference proteome</keyword>
<dbReference type="RefSeq" id="WP_147704747.1">
    <property type="nucleotide sequence ID" value="NZ_VDUY01000004.1"/>
</dbReference>
<name>A0A5C8NWI2_9BURK</name>
<dbReference type="SMART" id="SM00834">
    <property type="entry name" value="CxxC_CXXC_SSSS"/>
    <property type="match status" value="1"/>
</dbReference>
<organism evidence="3 4">
    <name type="scientific">Zeimonas arvi</name>
    <dbReference type="NCBI Taxonomy" id="2498847"/>
    <lineage>
        <taxon>Bacteria</taxon>
        <taxon>Pseudomonadati</taxon>
        <taxon>Pseudomonadota</taxon>
        <taxon>Betaproteobacteria</taxon>
        <taxon>Burkholderiales</taxon>
        <taxon>Burkholderiaceae</taxon>
        <taxon>Zeimonas</taxon>
    </lineage>
</organism>
<dbReference type="Pfam" id="PF09723">
    <property type="entry name" value="Zn_ribbon_8"/>
    <property type="match status" value="1"/>
</dbReference>
<dbReference type="NCBIfam" id="TIGR02605">
    <property type="entry name" value="CxxC_CxxC_SSSS"/>
    <property type="match status" value="1"/>
</dbReference>
<protein>
    <submittedName>
        <fullName evidence="3">Zinc ribbon domain-containing protein</fullName>
    </submittedName>
</protein>
<feature type="region of interest" description="Disordered" evidence="1">
    <location>
        <begin position="59"/>
        <end position="83"/>
    </location>
</feature>
<evidence type="ECO:0000259" key="2">
    <source>
        <dbReference type="SMART" id="SM00834"/>
    </source>
</evidence>
<evidence type="ECO:0000313" key="3">
    <source>
        <dbReference type="EMBL" id="TXL65551.1"/>
    </source>
</evidence>
<dbReference type="Proteomes" id="UP000321548">
    <property type="component" value="Unassembled WGS sequence"/>
</dbReference>
<evidence type="ECO:0000313" key="4">
    <source>
        <dbReference type="Proteomes" id="UP000321548"/>
    </source>
</evidence>
<reference evidence="3 4" key="1">
    <citation type="submission" date="2019-06" db="EMBL/GenBank/DDBJ databases">
        <title>Quisquiliibacterium sp. nov., isolated from a maize field.</title>
        <authorList>
            <person name="Lin S.-Y."/>
            <person name="Tsai C.-F."/>
            <person name="Young C.-C."/>
        </authorList>
    </citation>
    <scope>NUCLEOTIDE SEQUENCE [LARGE SCALE GENOMIC DNA]</scope>
    <source>
        <strain evidence="3 4">CC-CFT501</strain>
    </source>
</reference>
<sequence>MPTYDYECPACGGFDAFRSIAERNEPAGCPSCGTASARVLSAPRLSALATGARRAIEANERSANAPMSSREYADSRSGSYGRLRHPAGCGCCSTGIRSATVRGASGAKAFPTKRPWMISH</sequence>
<proteinExistence type="predicted"/>
<evidence type="ECO:0000256" key="1">
    <source>
        <dbReference type="SAM" id="MobiDB-lite"/>
    </source>
</evidence>
<dbReference type="OrthoDB" id="9813321at2"/>
<dbReference type="EMBL" id="VDUY01000004">
    <property type="protein sequence ID" value="TXL65551.1"/>
    <property type="molecule type" value="Genomic_DNA"/>
</dbReference>